<feature type="transmembrane region" description="Helical" evidence="8">
    <location>
        <begin position="20"/>
        <end position="40"/>
    </location>
</feature>
<dbReference type="GO" id="GO:0008324">
    <property type="term" value="F:monoatomic cation transmembrane transporter activity"/>
    <property type="evidence" value="ECO:0007669"/>
    <property type="project" value="InterPro"/>
</dbReference>
<keyword evidence="10" id="KW-1185">Reference proteome</keyword>
<comment type="subcellular location">
    <subcellularLocation>
        <location evidence="1">Cell membrane</location>
        <topology evidence="1">Multi-pass membrane protein</topology>
    </subcellularLocation>
</comment>
<comment type="caution">
    <text evidence="9">The sequence shown here is derived from an EMBL/GenBank/DDBJ whole genome shotgun (WGS) entry which is preliminary data.</text>
</comment>
<keyword evidence="4 8" id="KW-0812">Transmembrane</keyword>
<evidence type="ECO:0000256" key="7">
    <source>
        <dbReference type="ARBA" id="ARBA00023136"/>
    </source>
</evidence>
<keyword evidence="6" id="KW-0406">Ion transport</keyword>
<keyword evidence="7 8" id="KW-0472">Membrane</keyword>
<keyword evidence="5 8" id="KW-1133">Transmembrane helix</keyword>
<sequence length="452" mass="50463">MWVRKKSLRWLNELSPFQLIAVFYLFAVTISSILIALPVAHKPGVDLSFVDVLFTAVSAVSVTGLTTVPTAETFSTIGVFILALVLQFGGIGVMTLGTLIWLMLGKKIGLKERRLIMTDQNRNSFQGMVSMVKEIVLVVLLIELLGFLTLGTYFLQYYDPGEAYLQGFFGTISAMTNGGFDITGQSLIPFKDDYFVQFINMILIIAGAIGFPVLIEVKQYLFHNDQVQTIRFSLFAKLTSFTFFVLVVFGTIMIILLEFNHFFSDKAWHEVFFYALFQSVTTRSGGLSTMDINQFTEQTQLFMSSLMFIGASPSSVGGGIRTTTFALVVIFILTFARGGNRIRIFRREVHNEDLNRAVVVTMMALFTVFIAILALSISETFTLNEIIFEVTSAFGTVGLSLGITPGLTVFGKFVLMLLMFLGRIGILTFLFTFQVDKPTGKYHYPKERIIIG</sequence>
<dbReference type="Proteomes" id="UP000571017">
    <property type="component" value="Unassembled WGS sequence"/>
</dbReference>
<feature type="transmembrane region" description="Helical" evidence="8">
    <location>
        <begin position="316"/>
        <end position="336"/>
    </location>
</feature>
<reference evidence="9 10" key="1">
    <citation type="journal article" date="2004" name="Extremophiles">
        <title>Halobacillus locisalis sp. nov., a halophilic bacterium isolated from a marine solar saltern of the Yellow Sea in Korea.</title>
        <authorList>
            <person name="Yoon J.H."/>
            <person name="Kang K.H."/>
            <person name="Oh T.K."/>
            <person name="Park Y.H."/>
        </authorList>
    </citation>
    <scope>NUCLEOTIDE SEQUENCE [LARGE SCALE GENOMIC DNA]</scope>
    <source>
        <strain evidence="9 10">KCTC 3788</strain>
    </source>
</reference>
<dbReference type="RefSeq" id="WP_181471379.1">
    <property type="nucleotide sequence ID" value="NZ_JACEFG010000001.1"/>
</dbReference>
<organism evidence="9 10">
    <name type="scientific">Halobacillus locisalis</name>
    <dbReference type="NCBI Taxonomy" id="220753"/>
    <lineage>
        <taxon>Bacteria</taxon>
        <taxon>Bacillati</taxon>
        <taxon>Bacillota</taxon>
        <taxon>Bacilli</taxon>
        <taxon>Bacillales</taxon>
        <taxon>Bacillaceae</taxon>
        <taxon>Halobacillus</taxon>
    </lineage>
</organism>
<evidence type="ECO:0000313" key="9">
    <source>
        <dbReference type="EMBL" id="MBA2174379.1"/>
    </source>
</evidence>
<evidence type="ECO:0000313" key="10">
    <source>
        <dbReference type="Proteomes" id="UP000571017"/>
    </source>
</evidence>
<name>A0A838CRE6_9BACI</name>
<evidence type="ECO:0000256" key="4">
    <source>
        <dbReference type="ARBA" id="ARBA00022692"/>
    </source>
</evidence>
<feature type="transmembrane region" description="Helical" evidence="8">
    <location>
        <begin position="135"/>
        <end position="155"/>
    </location>
</feature>
<dbReference type="InterPro" id="IPR003445">
    <property type="entry name" value="Cat_transpt"/>
</dbReference>
<dbReference type="PANTHER" id="PTHR32024">
    <property type="entry name" value="TRK SYSTEM POTASSIUM UPTAKE PROTEIN TRKG-RELATED"/>
    <property type="match status" value="1"/>
</dbReference>
<dbReference type="GO" id="GO:0030001">
    <property type="term" value="P:metal ion transport"/>
    <property type="evidence" value="ECO:0007669"/>
    <property type="project" value="UniProtKB-ARBA"/>
</dbReference>
<protein>
    <submittedName>
        <fullName evidence="9">TrkH family potassium uptake protein</fullName>
    </submittedName>
</protein>
<evidence type="ECO:0000256" key="3">
    <source>
        <dbReference type="ARBA" id="ARBA00022475"/>
    </source>
</evidence>
<evidence type="ECO:0000256" key="8">
    <source>
        <dbReference type="SAM" id="Phobius"/>
    </source>
</evidence>
<dbReference type="EMBL" id="JACEFG010000001">
    <property type="protein sequence ID" value="MBA2174379.1"/>
    <property type="molecule type" value="Genomic_DNA"/>
</dbReference>
<feature type="transmembrane region" description="Helical" evidence="8">
    <location>
        <begin position="235"/>
        <end position="257"/>
    </location>
</feature>
<evidence type="ECO:0000256" key="6">
    <source>
        <dbReference type="ARBA" id="ARBA00023065"/>
    </source>
</evidence>
<evidence type="ECO:0000256" key="2">
    <source>
        <dbReference type="ARBA" id="ARBA00022448"/>
    </source>
</evidence>
<evidence type="ECO:0000256" key="5">
    <source>
        <dbReference type="ARBA" id="ARBA00022989"/>
    </source>
</evidence>
<feature type="transmembrane region" description="Helical" evidence="8">
    <location>
        <begin position="413"/>
        <end position="433"/>
    </location>
</feature>
<dbReference type="GO" id="GO:0005886">
    <property type="term" value="C:plasma membrane"/>
    <property type="evidence" value="ECO:0007669"/>
    <property type="project" value="UniProtKB-SubCell"/>
</dbReference>
<accession>A0A838CRE6</accession>
<keyword evidence="3" id="KW-1003">Cell membrane</keyword>
<keyword evidence="2" id="KW-0813">Transport</keyword>
<dbReference type="Pfam" id="PF02386">
    <property type="entry name" value="TrkH"/>
    <property type="match status" value="1"/>
</dbReference>
<dbReference type="AlphaFoldDB" id="A0A838CRE6"/>
<feature type="transmembrane region" description="Helical" evidence="8">
    <location>
        <begin position="357"/>
        <end position="377"/>
    </location>
</feature>
<dbReference type="PANTHER" id="PTHR32024:SF4">
    <property type="entry name" value="KTR SYSTEM POTASSIUM UPTAKE PROTEIN D"/>
    <property type="match status" value="1"/>
</dbReference>
<feature type="transmembrane region" description="Helical" evidence="8">
    <location>
        <begin position="52"/>
        <end position="71"/>
    </location>
</feature>
<evidence type="ECO:0000256" key="1">
    <source>
        <dbReference type="ARBA" id="ARBA00004651"/>
    </source>
</evidence>
<feature type="transmembrane region" description="Helical" evidence="8">
    <location>
        <begin position="194"/>
        <end position="215"/>
    </location>
</feature>
<gene>
    <name evidence="9" type="ORF">H0266_05605</name>
</gene>
<feature type="transmembrane region" description="Helical" evidence="8">
    <location>
        <begin position="77"/>
        <end position="104"/>
    </location>
</feature>
<proteinExistence type="predicted"/>